<comment type="caution">
    <text evidence="1">The sequence shown here is derived from an EMBL/GenBank/DDBJ whole genome shotgun (WGS) entry which is preliminary data.</text>
</comment>
<keyword evidence="2" id="KW-1185">Reference proteome</keyword>
<dbReference type="SUPFAM" id="SSF50985">
    <property type="entry name" value="RCC1/BLIP-II"/>
    <property type="match status" value="1"/>
</dbReference>
<sequence length="1071" mass="126701">MCMEMNDLLSPVITNQQQKTNQKQHLSKPLRSSQKPIRPDYQIQQIDCFPILYEILALCPRQYWQNLSRIFITDHGKIAIMFQRKSSSFPAAIVWFANFAYPLSTSFALPSNHWIALNDNIVQLEQIISLQFDRPYLFILNRQFKIFCLDLFSESHRTQLPIEMMNDHFQKFMVGSGFLVALNSNYLNPIVYVHYYHNNYDYSSISLPVIFDPNNNNPNLFLFESSKFLIRNGNLEDRFVDISTFQAGFAVLTEKQLIFLFGYCSNQVRLSFPSEFLCIDLKIMFFRSFNESFKSFRMNKMFSSKNQLILLSNNYKVFVINLERQYEHEIPNTINTKSYAQHQFSISILNDKRNFRHIFAHYSINDFIVIGHDNNQNVEWRTWLGTIEPQPINFQSIILRKTKLFRSISDAYAMFVNGETPSFVKMDNQIMNNYREQYRFNDPTNGNSIRLTILNRIYFVDISSLYKWNFESLEKFLINFPTNIIHAYLRYLHNGIFIIDYDYLPWLKRFIDSIQKFDQLFYNSAMAKEKSEPPTTKIVQPIQPLLNRIEDYTQWPILNDICNYDPRFLTENLEQIFICDSGRIAIIQQLFIKNFGMTNENQQYHTAKSNMMSVNHYLSYRHTAWFATYVYERSPMVPWIYLDHLDQSRRIVWISYDNGWLFTLDNQHSLRCRNIFVASFTAIPAMNEIDCVERFRKLFPLNGQKEWPNIKRFSSGEGYTLLLSKSNELFLWKWTTNLSVISNPERLRIWEGFLTHEDFANTLFTAEDSDDDRKLIDIACFQQGFALLTPGLIFLFGRISPRLDYGRDYLPIIIRDTFNRIIDFEQKTSNEPLKFAKIFATRNRLLLLSEDGQLFFLQVDLFEGDDPNTYRLPKVHPPLFPIMHDQRMRVTDVFSANDCYNFLATITDKYHKNRTRILVFLSRQSEKTGLEYPFCSLVETYGRSIPDAFSLWINGETPMLTSLPPSISPTTLQEQCQGFQDPSNPSHEIISIHGRGFFVDQRRVDLSRKWPAERFTEIFSQYPINFAHEYLRYLHTGRFELDSSFNQLQRRFFADIQGLDPKLFEKMALQS</sequence>
<accession>A0ABQ8JUB3</accession>
<dbReference type="Proteomes" id="UP000887458">
    <property type="component" value="Unassembled WGS sequence"/>
</dbReference>
<gene>
    <name evidence="1" type="ORF">DERP_007155</name>
</gene>
<name>A0ABQ8JUB3_DERPT</name>
<protein>
    <submittedName>
        <fullName evidence="1">Uncharacterized protein</fullName>
    </submittedName>
</protein>
<organism evidence="1 2">
    <name type="scientific">Dermatophagoides pteronyssinus</name>
    <name type="common">European house dust mite</name>
    <dbReference type="NCBI Taxonomy" id="6956"/>
    <lineage>
        <taxon>Eukaryota</taxon>
        <taxon>Metazoa</taxon>
        <taxon>Ecdysozoa</taxon>
        <taxon>Arthropoda</taxon>
        <taxon>Chelicerata</taxon>
        <taxon>Arachnida</taxon>
        <taxon>Acari</taxon>
        <taxon>Acariformes</taxon>
        <taxon>Sarcoptiformes</taxon>
        <taxon>Astigmata</taxon>
        <taxon>Psoroptidia</taxon>
        <taxon>Analgoidea</taxon>
        <taxon>Pyroglyphidae</taxon>
        <taxon>Dermatophagoidinae</taxon>
        <taxon>Dermatophagoides</taxon>
    </lineage>
</organism>
<evidence type="ECO:0000313" key="1">
    <source>
        <dbReference type="EMBL" id="KAH9426215.1"/>
    </source>
</evidence>
<dbReference type="InterPro" id="IPR009091">
    <property type="entry name" value="RCC1/BLIP-II"/>
</dbReference>
<reference evidence="1 2" key="1">
    <citation type="journal article" date="2018" name="J. Allergy Clin. Immunol.">
        <title>High-quality assembly of Dermatophagoides pteronyssinus genome and transcriptome reveals a wide range of novel allergens.</title>
        <authorList>
            <person name="Liu X.Y."/>
            <person name="Yang K.Y."/>
            <person name="Wang M.Q."/>
            <person name="Kwok J.S."/>
            <person name="Zeng X."/>
            <person name="Yang Z."/>
            <person name="Xiao X.J."/>
            <person name="Lau C.P."/>
            <person name="Li Y."/>
            <person name="Huang Z.M."/>
            <person name="Ba J.G."/>
            <person name="Yim A.K."/>
            <person name="Ouyang C.Y."/>
            <person name="Ngai S.M."/>
            <person name="Chan T.F."/>
            <person name="Leung E.L."/>
            <person name="Liu L."/>
            <person name="Liu Z.G."/>
            <person name="Tsui S.K."/>
        </authorList>
    </citation>
    <scope>NUCLEOTIDE SEQUENCE [LARGE SCALE GENOMIC DNA]</scope>
    <source>
        <strain evidence="1">Derp</strain>
    </source>
</reference>
<evidence type="ECO:0000313" key="2">
    <source>
        <dbReference type="Proteomes" id="UP000887458"/>
    </source>
</evidence>
<reference evidence="1 2" key="2">
    <citation type="journal article" date="2022" name="Mol. Biol. Evol.">
        <title>Comparative Genomics Reveals Insights into the Divergent Evolution of Astigmatic Mites and Household Pest Adaptations.</title>
        <authorList>
            <person name="Xiong Q."/>
            <person name="Wan A.T."/>
            <person name="Liu X."/>
            <person name="Fung C.S."/>
            <person name="Xiao X."/>
            <person name="Malainual N."/>
            <person name="Hou J."/>
            <person name="Wang L."/>
            <person name="Wang M."/>
            <person name="Yang K.Y."/>
            <person name="Cui Y."/>
            <person name="Leung E.L."/>
            <person name="Nong W."/>
            <person name="Shin S.K."/>
            <person name="Au S.W."/>
            <person name="Jeong K.Y."/>
            <person name="Chew F.T."/>
            <person name="Hui J.H."/>
            <person name="Leung T.F."/>
            <person name="Tungtrongchitr A."/>
            <person name="Zhong N."/>
            <person name="Liu Z."/>
            <person name="Tsui S.K."/>
        </authorList>
    </citation>
    <scope>NUCLEOTIDE SEQUENCE [LARGE SCALE GENOMIC DNA]</scope>
    <source>
        <strain evidence="1">Derp</strain>
    </source>
</reference>
<dbReference type="EMBL" id="NJHN03000012">
    <property type="protein sequence ID" value="KAH9426215.1"/>
    <property type="molecule type" value="Genomic_DNA"/>
</dbReference>
<proteinExistence type="predicted"/>